<dbReference type="Proteomes" id="UP000474296">
    <property type="component" value="Unassembled WGS sequence"/>
</dbReference>
<dbReference type="Pfam" id="PF03069">
    <property type="entry name" value="FmdA_AmdA"/>
    <property type="match status" value="2"/>
</dbReference>
<proteinExistence type="predicted"/>
<gene>
    <name evidence="1" type="ORF">GWK10_09480</name>
</gene>
<accession>A0A6M0CIT8</accession>
<dbReference type="PANTHER" id="PTHR31891:SF1">
    <property type="entry name" value="FORMAMIDASE C869.04-RELATED"/>
    <property type="match status" value="1"/>
</dbReference>
<dbReference type="SUPFAM" id="SSF141130">
    <property type="entry name" value="Acetamidase/Formamidase-like"/>
    <property type="match status" value="1"/>
</dbReference>
<name>A0A6M0CIT8_9FLAO</name>
<dbReference type="PROSITE" id="PS51257">
    <property type="entry name" value="PROKAR_LIPOPROTEIN"/>
    <property type="match status" value="1"/>
</dbReference>
<evidence type="ECO:0000313" key="2">
    <source>
        <dbReference type="Proteomes" id="UP000474296"/>
    </source>
</evidence>
<evidence type="ECO:0000313" key="1">
    <source>
        <dbReference type="EMBL" id="NER17442.1"/>
    </source>
</evidence>
<dbReference type="RefSeq" id="WP_164031955.1">
    <property type="nucleotide sequence ID" value="NZ_JAABOQ010000004.1"/>
</dbReference>
<dbReference type="PANTHER" id="PTHR31891">
    <property type="entry name" value="FORMAMIDASE C869.04-RELATED"/>
    <property type="match status" value="1"/>
</dbReference>
<dbReference type="Gene3D" id="2.60.120.580">
    <property type="entry name" value="Acetamidase/Formamidase-like domains"/>
    <property type="match status" value="2"/>
</dbReference>
<comment type="caution">
    <text evidence="1">The sequence shown here is derived from an EMBL/GenBank/DDBJ whole genome shotgun (WGS) entry which is preliminary data.</text>
</comment>
<dbReference type="Gene3D" id="3.10.28.20">
    <property type="entry name" value="Acetamidase/Formamidase-like domains"/>
    <property type="match status" value="1"/>
</dbReference>
<dbReference type="AlphaFoldDB" id="A0A6M0CIT8"/>
<keyword evidence="2" id="KW-1185">Reference proteome</keyword>
<organism evidence="1 2">
    <name type="scientific">Spongiivirga citrea</name>
    <dbReference type="NCBI Taxonomy" id="1481457"/>
    <lineage>
        <taxon>Bacteria</taxon>
        <taxon>Pseudomonadati</taxon>
        <taxon>Bacteroidota</taxon>
        <taxon>Flavobacteriia</taxon>
        <taxon>Flavobacteriales</taxon>
        <taxon>Flavobacteriaceae</taxon>
        <taxon>Spongiivirga</taxon>
    </lineage>
</organism>
<protein>
    <submittedName>
        <fullName evidence="1">Acetamidase</fullName>
    </submittedName>
</protein>
<sequence>MKNTVFVLILAIAISLGSCTSKKESPKNPPIVEESTPLKIDHTLTTENTHNKFSSTIKPVITVASGAVIEAYTKEASDGQVSPNSTISALDSLDFEPIHPLTGPVYVENAQPGDVLKVTLHKITLGDWGWNAILPGFGFLSETLNVKYLKLYELGENRRTVTFKDGMELELNPFPGVMGVAPDTTELLNTIPPRANGGNMDDPNMSEGTVLYFPVFVEGGLFSIGDGHAVQGLGEVCGTAIECPLRIVYEIELIKGKTLSEPQYETAEYYATTGFAPTIDEAAKKATLFMINYLKNEHGLTTEEAYALCSLAGDLQIAEVVDLPNMLVTMHMPKSVLKAN</sequence>
<reference evidence="1 2" key="1">
    <citation type="submission" date="2020-01" db="EMBL/GenBank/DDBJ databases">
        <title>Spongiivirga citrea KCTC 32990T.</title>
        <authorList>
            <person name="Wang G."/>
        </authorList>
    </citation>
    <scope>NUCLEOTIDE SEQUENCE [LARGE SCALE GENOMIC DNA]</scope>
    <source>
        <strain evidence="1 2">KCTC 32990</strain>
    </source>
</reference>
<dbReference type="InterPro" id="IPR004304">
    <property type="entry name" value="FmdA_AmdA"/>
</dbReference>
<dbReference type="GO" id="GO:0016811">
    <property type="term" value="F:hydrolase activity, acting on carbon-nitrogen (but not peptide) bonds, in linear amides"/>
    <property type="evidence" value="ECO:0007669"/>
    <property type="project" value="InterPro"/>
</dbReference>
<dbReference type="EMBL" id="JAABOQ010000004">
    <property type="protein sequence ID" value="NER17442.1"/>
    <property type="molecule type" value="Genomic_DNA"/>
</dbReference>